<dbReference type="AlphaFoldDB" id="A0A8J1TVT7"/>
<reference evidence="1" key="1">
    <citation type="submission" date="2022-03" db="EMBL/GenBank/DDBJ databases">
        <authorList>
            <person name="Martin C."/>
        </authorList>
    </citation>
    <scope>NUCLEOTIDE SEQUENCE</scope>
</reference>
<dbReference type="GO" id="GO:0004364">
    <property type="term" value="F:glutathione transferase activity"/>
    <property type="evidence" value="ECO:0007669"/>
    <property type="project" value="TreeGrafter"/>
</dbReference>
<dbReference type="SFLD" id="SFLDG00358">
    <property type="entry name" value="Main_(cytGST)"/>
    <property type="match status" value="1"/>
</dbReference>
<dbReference type="GO" id="GO:0016034">
    <property type="term" value="F:maleylacetoacetate isomerase activity"/>
    <property type="evidence" value="ECO:0007669"/>
    <property type="project" value="TreeGrafter"/>
</dbReference>
<dbReference type="InterPro" id="IPR040079">
    <property type="entry name" value="Glutathione_S-Trfase"/>
</dbReference>
<sequence>MTDSILWWGSGSVPCWRAMLALEEKRVKYDGRLISFDKNETKGPDVMKYNPRGEVPTFVDGDVVVNESMAICDYLEFKYNDQGNRLLPTDVKERAVVLQRQYEALNLFKKGLEQLIYELMEDSPDLQDQETLKARLQVLSDELKLWEGYLQTSEGYIAGQSFTMADVMFFPLVAFLVRLGLQLKKYPNINKYYENLVTRPSVKATWPPHWVDSVGKDWLKDA</sequence>
<dbReference type="SUPFAM" id="SSF52833">
    <property type="entry name" value="Thioredoxin-like"/>
    <property type="match status" value="1"/>
</dbReference>
<name>A0A8J1TVT7_OWEFU</name>
<dbReference type="InterPro" id="IPR004046">
    <property type="entry name" value="GST_C"/>
</dbReference>
<dbReference type="GO" id="GO:0006749">
    <property type="term" value="P:glutathione metabolic process"/>
    <property type="evidence" value="ECO:0007669"/>
    <property type="project" value="TreeGrafter"/>
</dbReference>
<dbReference type="EMBL" id="CAIIXF020000010">
    <property type="protein sequence ID" value="CAH1796759.1"/>
    <property type="molecule type" value="Genomic_DNA"/>
</dbReference>
<dbReference type="Gene3D" id="3.40.30.10">
    <property type="entry name" value="Glutaredoxin"/>
    <property type="match status" value="1"/>
</dbReference>
<dbReference type="PANTHER" id="PTHR42673:SF4">
    <property type="entry name" value="MALEYLACETOACETATE ISOMERASE"/>
    <property type="match status" value="1"/>
</dbReference>
<dbReference type="PANTHER" id="PTHR42673">
    <property type="entry name" value="MALEYLACETOACETATE ISOMERASE"/>
    <property type="match status" value="1"/>
</dbReference>
<dbReference type="Gene3D" id="1.20.1050.10">
    <property type="match status" value="1"/>
</dbReference>
<dbReference type="FunFam" id="3.40.30.10:FF:000221">
    <property type="entry name" value="Glutathione S-transferase rho"/>
    <property type="match status" value="1"/>
</dbReference>
<dbReference type="InterPro" id="IPR036282">
    <property type="entry name" value="Glutathione-S-Trfase_C_sf"/>
</dbReference>
<protein>
    <submittedName>
        <fullName evidence="1">Uncharacterized protein</fullName>
    </submittedName>
</protein>
<gene>
    <name evidence="1" type="ORF">OFUS_LOCUS21134</name>
</gene>
<dbReference type="CDD" id="cd00299">
    <property type="entry name" value="GST_C_family"/>
    <property type="match status" value="1"/>
</dbReference>
<dbReference type="SUPFAM" id="SSF47616">
    <property type="entry name" value="GST C-terminal domain-like"/>
    <property type="match status" value="1"/>
</dbReference>
<dbReference type="Proteomes" id="UP000749559">
    <property type="component" value="Unassembled WGS sequence"/>
</dbReference>
<organism evidence="1 2">
    <name type="scientific">Owenia fusiformis</name>
    <name type="common">Polychaete worm</name>
    <dbReference type="NCBI Taxonomy" id="6347"/>
    <lineage>
        <taxon>Eukaryota</taxon>
        <taxon>Metazoa</taxon>
        <taxon>Spiralia</taxon>
        <taxon>Lophotrochozoa</taxon>
        <taxon>Annelida</taxon>
        <taxon>Polychaeta</taxon>
        <taxon>Sedentaria</taxon>
        <taxon>Canalipalpata</taxon>
        <taxon>Sabellida</taxon>
        <taxon>Oweniida</taxon>
        <taxon>Oweniidae</taxon>
        <taxon>Owenia</taxon>
    </lineage>
</organism>
<dbReference type="Pfam" id="PF13409">
    <property type="entry name" value="GST_N_2"/>
    <property type="match status" value="1"/>
</dbReference>
<dbReference type="InterPro" id="IPR010987">
    <property type="entry name" value="Glutathione-S-Trfase_C-like"/>
</dbReference>
<keyword evidence="2" id="KW-1185">Reference proteome</keyword>
<dbReference type="OrthoDB" id="2309723at2759"/>
<dbReference type="GO" id="GO:0006559">
    <property type="term" value="P:L-phenylalanine catabolic process"/>
    <property type="evidence" value="ECO:0007669"/>
    <property type="project" value="TreeGrafter"/>
</dbReference>
<dbReference type="InterPro" id="IPR036249">
    <property type="entry name" value="Thioredoxin-like_sf"/>
</dbReference>
<dbReference type="GO" id="GO:0005739">
    <property type="term" value="C:mitochondrion"/>
    <property type="evidence" value="ECO:0007669"/>
    <property type="project" value="TreeGrafter"/>
</dbReference>
<dbReference type="SFLD" id="SFLDS00019">
    <property type="entry name" value="Glutathione_Transferase_(cytos"/>
    <property type="match status" value="1"/>
</dbReference>
<dbReference type="CDD" id="cd00570">
    <property type="entry name" value="GST_N_family"/>
    <property type="match status" value="1"/>
</dbReference>
<dbReference type="Pfam" id="PF00043">
    <property type="entry name" value="GST_C"/>
    <property type="match status" value="1"/>
</dbReference>
<dbReference type="PROSITE" id="PS50404">
    <property type="entry name" value="GST_NTER"/>
    <property type="match status" value="1"/>
</dbReference>
<comment type="caution">
    <text evidence="1">The sequence shown here is derived from an EMBL/GenBank/DDBJ whole genome shotgun (WGS) entry which is preliminary data.</text>
</comment>
<dbReference type="PROSITE" id="PS50405">
    <property type="entry name" value="GST_CTER"/>
    <property type="match status" value="1"/>
</dbReference>
<dbReference type="InterPro" id="IPR004045">
    <property type="entry name" value="Glutathione_S-Trfase_N"/>
</dbReference>
<evidence type="ECO:0000313" key="1">
    <source>
        <dbReference type="EMBL" id="CAH1796759.1"/>
    </source>
</evidence>
<accession>A0A8J1TVT7</accession>
<evidence type="ECO:0000313" key="2">
    <source>
        <dbReference type="Proteomes" id="UP000749559"/>
    </source>
</evidence>
<proteinExistence type="predicted"/>